<dbReference type="Proteomes" id="UP000257039">
    <property type="component" value="Unassembled WGS sequence"/>
</dbReference>
<keyword evidence="2" id="KW-1185">Reference proteome</keyword>
<sequence length="136" mass="15517">MPSGFMIEIKGKPVKIEYSEDDIHVIGLMDMPFEWIKQGSKSVEIRANSDVRPFDYSVIKPGHILRLINEQTGESLERHVIRVDHYQTVKELLNIEGMENTLPTLESVAEAIELIHSFPGYKQGIVKYGVYAIEVM</sequence>
<evidence type="ECO:0008006" key="3">
    <source>
        <dbReference type="Google" id="ProtNLM"/>
    </source>
</evidence>
<name>A0A4P9VPU3_9GAMM</name>
<accession>A0A4P9VPU3</accession>
<gene>
    <name evidence="1" type="ORF">B9G39_19710</name>
</gene>
<dbReference type="SUPFAM" id="SSF88697">
    <property type="entry name" value="PUA domain-like"/>
    <property type="match status" value="1"/>
</dbReference>
<dbReference type="Gene3D" id="2.30.130.30">
    <property type="entry name" value="Hypothetical protein"/>
    <property type="match status" value="1"/>
</dbReference>
<protein>
    <recommendedName>
        <fullName evidence="3">ASCH domain-containing protein</fullName>
    </recommendedName>
</protein>
<comment type="caution">
    <text evidence="1">The sequence shown here is derived from an EMBL/GenBank/DDBJ whole genome shotgun (WGS) entry which is preliminary data.</text>
</comment>
<organism evidence="1 2">
    <name type="scientific">Zooshikella ganghwensis</name>
    <dbReference type="NCBI Taxonomy" id="202772"/>
    <lineage>
        <taxon>Bacteria</taxon>
        <taxon>Pseudomonadati</taxon>
        <taxon>Pseudomonadota</taxon>
        <taxon>Gammaproteobacteria</taxon>
        <taxon>Oceanospirillales</taxon>
        <taxon>Zooshikellaceae</taxon>
        <taxon>Zooshikella</taxon>
    </lineage>
</organism>
<dbReference type="EMBL" id="NDXW01000001">
    <property type="protein sequence ID" value="RDH45493.1"/>
    <property type="molecule type" value="Genomic_DNA"/>
</dbReference>
<dbReference type="AlphaFoldDB" id="A0A4P9VPU3"/>
<evidence type="ECO:0000313" key="2">
    <source>
        <dbReference type="Proteomes" id="UP000257039"/>
    </source>
</evidence>
<dbReference type="InterPro" id="IPR015947">
    <property type="entry name" value="PUA-like_sf"/>
</dbReference>
<proteinExistence type="predicted"/>
<evidence type="ECO:0000313" key="1">
    <source>
        <dbReference type="EMBL" id="RDH45493.1"/>
    </source>
</evidence>
<reference evidence="1 2" key="1">
    <citation type="submission" date="2017-04" db="EMBL/GenBank/DDBJ databases">
        <title>Draft genome sequence of Zooshikella ganghwensis VG4 isolated from Red Sea sediments.</title>
        <authorList>
            <person name="Rehman Z."/>
            <person name="Alam I."/>
            <person name="Kamau A."/>
            <person name="Bajic V."/>
            <person name="Leiknes T."/>
        </authorList>
    </citation>
    <scope>NUCLEOTIDE SEQUENCE [LARGE SCALE GENOMIC DNA]</scope>
    <source>
        <strain evidence="1 2">VG4</strain>
    </source>
</reference>